<feature type="domain" description="Sushi" evidence="6">
    <location>
        <begin position="246"/>
        <end position="294"/>
    </location>
</feature>
<evidence type="ECO:0000259" key="6">
    <source>
        <dbReference type="PROSITE" id="PS50923"/>
    </source>
</evidence>
<feature type="domain" description="Sushi" evidence="6">
    <location>
        <begin position="307"/>
        <end position="363"/>
    </location>
</feature>
<evidence type="ECO:0000256" key="1">
    <source>
        <dbReference type="ARBA" id="ARBA00023157"/>
    </source>
</evidence>
<keyword evidence="3" id="KW-0768">Sushi</keyword>
<evidence type="ECO:0000313" key="7">
    <source>
        <dbReference type="Proteomes" id="UP000504631"/>
    </source>
</evidence>
<dbReference type="Gene3D" id="4.10.400.10">
    <property type="entry name" value="Low-density Lipoprotein Receptor"/>
    <property type="match status" value="4"/>
</dbReference>
<name>A0A6J3LJY1_9HYME</name>
<dbReference type="Pfam" id="PF00084">
    <property type="entry name" value="Sushi"/>
    <property type="match status" value="2"/>
</dbReference>
<organism evidence="7 8">
    <name type="scientific">Bombus vosnesenskii</name>
    <dbReference type="NCBI Taxonomy" id="207650"/>
    <lineage>
        <taxon>Eukaryota</taxon>
        <taxon>Metazoa</taxon>
        <taxon>Ecdysozoa</taxon>
        <taxon>Arthropoda</taxon>
        <taxon>Hexapoda</taxon>
        <taxon>Insecta</taxon>
        <taxon>Pterygota</taxon>
        <taxon>Neoptera</taxon>
        <taxon>Endopterygota</taxon>
        <taxon>Hymenoptera</taxon>
        <taxon>Apocrita</taxon>
        <taxon>Aculeata</taxon>
        <taxon>Apoidea</taxon>
        <taxon>Anthophila</taxon>
        <taxon>Apidae</taxon>
        <taxon>Bombus</taxon>
        <taxon>Pyrobombus</taxon>
    </lineage>
</organism>
<dbReference type="InterPro" id="IPR000436">
    <property type="entry name" value="Sushi_SCR_CCP_dom"/>
</dbReference>
<feature type="disulfide bond" evidence="2">
    <location>
        <begin position="73"/>
        <end position="91"/>
    </location>
</feature>
<feature type="disulfide bond" evidence="2">
    <location>
        <begin position="30"/>
        <end position="48"/>
    </location>
</feature>
<gene>
    <name evidence="8" type="primary">LOC117241982</name>
</gene>
<dbReference type="AlphaFoldDB" id="A0A6J3LJY1"/>
<dbReference type="SMART" id="SM00020">
    <property type="entry name" value="Tryp_SPc"/>
    <property type="match status" value="1"/>
</dbReference>
<dbReference type="PROSITE" id="PS50923">
    <property type="entry name" value="SUSHI"/>
    <property type="match status" value="2"/>
</dbReference>
<dbReference type="SUPFAM" id="SSF57424">
    <property type="entry name" value="LDL receptor-like module"/>
    <property type="match status" value="4"/>
</dbReference>
<dbReference type="PRINTS" id="PR00261">
    <property type="entry name" value="LDLRECEPTOR"/>
</dbReference>
<dbReference type="SUPFAM" id="SSF57535">
    <property type="entry name" value="Complement control module/SCR domain"/>
    <property type="match status" value="1"/>
</dbReference>
<dbReference type="GO" id="GO:0004252">
    <property type="term" value="F:serine-type endopeptidase activity"/>
    <property type="evidence" value="ECO:0007669"/>
    <property type="project" value="InterPro"/>
</dbReference>
<feature type="disulfide bond" evidence="2">
    <location>
        <begin position="66"/>
        <end position="78"/>
    </location>
</feature>
<dbReference type="PANTHER" id="PTHR24252">
    <property type="entry name" value="ACROSIN-RELATED"/>
    <property type="match status" value="1"/>
</dbReference>
<dbReference type="PROSITE" id="PS01209">
    <property type="entry name" value="LDLRA_1"/>
    <property type="match status" value="3"/>
</dbReference>
<dbReference type="SMART" id="SM00032">
    <property type="entry name" value="CCP"/>
    <property type="match status" value="2"/>
</dbReference>
<dbReference type="InterPro" id="IPR035976">
    <property type="entry name" value="Sushi/SCR/CCP_sf"/>
</dbReference>
<dbReference type="PROSITE" id="PS00134">
    <property type="entry name" value="TRYPSIN_HIS"/>
    <property type="match status" value="1"/>
</dbReference>
<dbReference type="InterPro" id="IPR009003">
    <property type="entry name" value="Peptidase_S1_PA"/>
</dbReference>
<dbReference type="SMART" id="SM00192">
    <property type="entry name" value="LDLa"/>
    <property type="match status" value="4"/>
</dbReference>
<feature type="disulfide bond" evidence="2">
    <location>
        <begin position="23"/>
        <end position="35"/>
    </location>
</feature>
<reference evidence="8" key="1">
    <citation type="submission" date="2025-08" db="UniProtKB">
        <authorList>
            <consortium name="RefSeq"/>
        </authorList>
    </citation>
    <scope>IDENTIFICATION</scope>
    <source>
        <tissue evidence="8">Muscle</tissue>
    </source>
</reference>
<dbReference type="Proteomes" id="UP000504631">
    <property type="component" value="Unplaced"/>
</dbReference>
<dbReference type="InterPro" id="IPR043504">
    <property type="entry name" value="Peptidase_S1_PA_chymotrypsin"/>
</dbReference>
<keyword evidence="1 2" id="KW-1015">Disulfide bond</keyword>
<dbReference type="GO" id="GO:0006508">
    <property type="term" value="P:proteolysis"/>
    <property type="evidence" value="ECO:0007669"/>
    <property type="project" value="InterPro"/>
</dbReference>
<feature type="disulfide bond" evidence="2">
    <location>
        <begin position="156"/>
        <end position="168"/>
    </location>
</feature>
<dbReference type="Pfam" id="PF00089">
    <property type="entry name" value="Trypsin"/>
    <property type="match status" value="1"/>
</dbReference>
<evidence type="ECO:0000256" key="3">
    <source>
        <dbReference type="PROSITE-ProRule" id="PRU00302"/>
    </source>
</evidence>
<dbReference type="PROSITE" id="PS50240">
    <property type="entry name" value="TRYPSIN_DOM"/>
    <property type="match status" value="1"/>
</dbReference>
<feature type="domain" description="Peptidase S1" evidence="5">
    <location>
        <begin position="376"/>
        <end position="638"/>
    </location>
</feature>
<sequence length="651" mass="71018">MKNTIIIILTIIFSLMKHGYTQCGIETFQCKNGDCIKSELLCDGQADCKDSSDETVVECTKAEIICPNYAFRCSYGACVDGDVTCNGIQDCIDNSDETLSRCTGISSNMSSSASCRKDQFTCANGHCIDKSSLCDGKADCADNSDETYMQCGSIICPNFSFRCAYGACIDGDLKCNGVENCADGSDEDPVKCKYTTGTTSTPPPITQRPIPPISSKFCIVPPKPENGYWKLHKSYCCDVQAGQVCNDCDVAQGTRLEPGQELIYKCNPGYKLSKDTRPFCSLQGKWVNIPECKEIRCKGLESASTGVSCRRNGGYTPCSNPVPGTEAILFCRNGYKEQTNFASSRVTCNKNGEWSPNPIQCIPACGVLPVQYTPTIVNGAPANISEFPWHATLYRAENSFAPKRFICGATIIHERLLITAAHCVYDEVAQKLDDASKFYIVTGNIFQDYDSPLHNNITVKKAKVKHIYYHCDRYRGLSGNYENDIAILEVTPSLTLSNRLVPVCLDSKDEIKLENGMYGKVAGFGKTASGEFSAMLQQITVPYVSYSMCKHSSIVPETGQVLITNDKFCAGYVNGSSVCNGDSGGGLIFSSNTLWYLKGIVSVTISKTTGGSTTCNSDTYSLYTQVSNHLLWIQDIILSIDQQSLLPVCPT</sequence>
<proteinExistence type="predicted"/>
<evidence type="ECO:0000256" key="2">
    <source>
        <dbReference type="PROSITE-ProRule" id="PRU00124"/>
    </source>
</evidence>
<dbReference type="Gene3D" id="2.10.70.10">
    <property type="entry name" value="Complement Module, domain 1"/>
    <property type="match status" value="2"/>
</dbReference>
<dbReference type="InterPro" id="IPR002172">
    <property type="entry name" value="LDrepeatLR_classA_rpt"/>
</dbReference>
<dbReference type="InterPro" id="IPR023415">
    <property type="entry name" value="LDLR_class-A_CS"/>
</dbReference>
<feature type="disulfide bond" evidence="2">
    <location>
        <begin position="122"/>
        <end position="140"/>
    </location>
</feature>
<dbReference type="Pfam" id="PF00057">
    <property type="entry name" value="Ldl_recept_a"/>
    <property type="match status" value="4"/>
</dbReference>
<dbReference type="RefSeq" id="XP_033364199.1">
    <property type="nucleotide sequence ID" value="XM_033508308.1"/>
</dbReference>
<dbReference type="InterPro" id="IPR036055">
    <property type="entry name" value="LDL_receptor-like_sf"/>
</dbReference>
<evidence type="ECO:0000259" key="5">
    <source>
        <dbReference type="PROSITE" id="PS50240"/>
    </source>
</evidence>
<keyword evidence="4" id="KW-0732">Signal</keyword>
<feature type="chain" id="PRO_5026705401" evidence="4">
    <location>
        <begin position="22"/>
        <end position="651"/>
    </location>
</feature>
<dbReference type="PANTHER" id="PTHR24252:SF7">
    <property type="entry name" value="HYALIN"/>
    <property type="match status" value="1"/>
</dbReference>
<dbReference type="SUPFAM" id="SSF50494">
    <property type="entry name" value="Trypsin-like serine proteases"/>
    <property type="match status" value="1"/>
</dbReference>
<feature type="signal peptide" evidence="4">
    <location>
        <begin position="1"/>
        <end position="21"/>
    </location>
</feature>
<dbReference type="GeneID" id="117241982"/>
<keyword evidence="7" id="KW-1185">Reference proteome</keyword>
<protein>
    <submittedName>
        <fullName evidence="8">Modular serine protease-like</fullName>
    </submittedName>
</protein>
<dbReference type="CDD" id="cd00033">
    <property type="entry name" value="CCP"/>
    <property type="match status" value="2"/>
</dbReference>
<evidence type="ECO:0000256" key="4">
    <source>
        <dbReference type="SAM" id="SignalP"/>
    </source>
</evidence>
<dbReference type="KEGG" id="bvk:117241982"/>
<feature type="disulfide bond" evidence="2">
    <location>
        <begin position="115"/>
        <end position="127"/>
    </location>
</feature>
<dbReference type="PROSITE" id="PS50068">
    <property type="entry name" value="LDLRA_2"/>
    <property type="match status" value="4"/>
</dbReference>
<dbReference type="CDD" id="cd00112">
    <property type="entry name" value="LDLa"/>
    <property type="match status" value="4"/>
</dbReference>
<dbReference type="InterPro" id="IPR001254">
    <property type="entry name" value="Trypsin_dom"/>
</dbReference>
<accession>A0A6J3LJY1</accession>
<dbReference type="InterPro" id="IPR018114">
    <property type="entry name" value="TRYPSIN_HIS"/>
</dbReference>
<comment type="caution">
    <text evidence="3">Lacks conserved residue(s) required for the propagation of feature annotation.</text>
</comment>
<dbReference type="CDD" id="cd00190">
    <property type="entry name" value="Tryp_SPc"/>
    <property type="match status" value="1"/>
</dbReference>
<feature type="disulfide bond" evidence="2">
    <location>
        <begin position="163"/>
        <end position="181"/>
    </location>
</feature>
<dbReference type="Gene3D" id="2.40.10.10">
    <property type="entry name" value="Trypsin-like serine proteases"/>
    <property type="match status" value="1"/>
</dbReference>
<evidence type="ECO:0000313" key="8">
    <source>
        <dbReference type="RefSeq" id="XP_033364199.1"/>
    </source>
</evidence>